<accession>A0AAW1DQ76</accession>
<evidence type="ECO:0000313" key="1">
    <source>
        <dbReference type="EMBL" id="KAK9512135.1"/>
    </source>
</evidence>
<proteinExistence type="predicted"/>
<name>A0AAW1DQ76_9HEMI</name>
<dbReference type="Proteomes" id="UP001461498">
    <property type="component" value="Unassembled WGS sequence"/>
</dbReference>
<gene>
    <name evidence="1" type="ORF">O3M35_000627</name>
</gene>
<organism evidence="1 2">
    <name type="scientific">Rhynocoris fuscipes</name>
    <dbReference type="NCBI Taxonomy" id="488301"/>
    <lineage>
        <taxon>Eukaryota</taxon>
        <taxon>Metazoa</taxon>
        <taxon>Ecdysozoa</taxon>
        <taxon>Arthropoda</taxon>
        <taxon>Hexapoda</taxon>
        <taxon>Insecta</taxon>
        <taxon>Pterygota</taxon>
        <taxon>Neoptera</taxon>
        <taxon>Paraneoptera</taxon>
        <taxon>Hemiptera</taxon>
        <taxon>Heteroptera</taxon>
        <taxon>Panheteroptera</taxon>
        <taxon>Cimicomorpha</taxon>
        <taxon>Reduviidae</taxon>
        <taxon>Harpactorinae</taxon>
        <taxon>Harpactorini</taxon>
        <taxon>Rhynocoris</taxon>
    </lineage>
</organism>
<protein>
    <submittedName>
        <fullName evidence="1">Uncharacterized protein</fullName>
    </submittedName>
</protein>
<keyword evidence="2" id="KW-1185">Reference proteome</keyword>
<reference evidence="1 2" key="1">
    <citation type="submission" date="2022-12" db="EMBL/GenBank/DDBJ databases">
        <title>Chromosome-level genome assembly of true bugs.</title>
        <authorList>
            <person name="Ma L."/>
            <person name="Li H."/>
        </authorList>
    </citation>
    <scope>NUCLEOTIDE SEQUENCE [LARGE SCALE GENOMIC DNA]</scope>
    <source>
        <strain evidence="1">Lab_2022b</strain>
    </source>
</reference>
<comment type="caution">
    <text evidence="1">The sequence shown here is derived from an EMBL/GenBank/DDBJ whole genome shotgun (WGS) entry which is preliminary data.</text>
</comment>
<dbReference type="EMBL" id="JAPXFL010000001">
    <property type="protein sequence ID" value="KAK9512135.1"/>
    <property type="molecule type" value="Genomic_DNA"/>
</dbReference>
<sequence length="91" mass="10151">MEGKSQSLVQVNAEILDFVLPFHLIISNGYLSCNSRSTFCKQYSVSFVLVGPYFPPFKVFVHPVYCSGQSVGNSISPVGRCVQSRNFNLIR</sequence>
<dbReference type="AlphaFoldDB" id="A0AAW1DQ76"/>
<evidence type="ECO:0000313" key="2">
    <source>
        <dbReference type="Proteomes" id="UP001461498"/>
    </source>
</evidence>